<protein>
    <recommendedName>
        <fullName evidence="6">Glutathione-dependent peroxiredoxin</fullName>
        <ecNumber evidence="6">1.11.1.27</ecNumber>
    </recommendedName>
</protein>
<organism evidence="8 9">
    <name type="scientific">Mesorhizobium waimense</name>
    <dbReference type="NCBI Taxonomy" id="1300307"/>
    <lineage>
        <taxon>Bacteria</taxon>
        <taxon>Pseudomonadati</taxon>
        <taxon>Pseudomonadota</taxon>
        <taxon>Alphaproteobacteria</taxon>
        <taxon>Hyphomicrobiales</taxon>
        <taxon>Phyllobacteriaceae</taxon>
        <taxon>Mesorhizobium</taxon>
    </lineage>
</organism>
<feature type="domain" description="Thioredoxin" evidence="7">
    <location>
        <begin position="3"/>
        <end position="158"/>
    </location>
</feature>
<proteinExistence type="inferred from homology"/>
<dbReference type="EC" id="1.11.1.27" evidence="6"/>
<reference evidence="8 9" key="1">
    <citation type="submission" date="2018-09" db="EMBL/GenBank/DDBJ databases">
        <title>Mesorhizobium carmichaelinearum sp. nov. isolated from Carmichaelinea spp. root nodules in New Zealand.</title>
        <authorList>
            <person name="De Meyer S.E."/>
        </authorList>
    </citation>
    <scope>NUCLEOTIDE SEQUENCE [LARGE SCALE GENOMIC DNA]</scope>
    <source>
        <strain evidence="8 9">ICMP19557</strain>
    </source>
</reference>
<dbReference type="InterPro" id="IPR013766">
    <property type="entry name" value="Thioredoxin_domain"/>
</dbReference>
<keyword evidence="2 6" id="KW-0049">Antioxidant</keyword>
<evidence type="ECO:0000256" key="3">
    <source>
        <dbReference type="ARBA" id="ARBA00023002"/>
    </source>
</evidence>
<dbReference type="FunFam" id="3.40.30.10:FF:000020">
    <property type="entry name" value="Peroxiredoxin"/>
    <property type="match status" value="1"/>
</dbReference>
<comment type="caution">
    <text evidence="8">The sequence shown here is derived from an EMBL/GenBank/DDBJ whole genome shotgun (WGS) entry which is preliminary data.</text>
</comment>
<evidence type="ECO:0000256" key="5">
    <source>
        <dbReference type="PIRSR" id="PIRSR637944-1"/>
    </source>
</evidence>
<dbReference type="PROSITE" id="PS51352">
    <property type="entry name" value="THIOREDOXIN_2"/>
    <property type="match status" value="1"/>
</dbReference>
<evidence type="ECO:0000256" key="6">
    <source>
        <dbReference type="RuleBase" id="RU366011"/>
    </source>
</evidence>
<dbReference type="GO" id="GO:0005737">
    <property type="term" value="C:cytoplasm"/>
    <property type="evidence" value="ECO:0007669"/>
    <property type="project" value="TreeGrafter"/>
</dbReference>
<keyword evidence="1 6" id="KW-0575">Peroxidase</keyword>
<dbReference type="InterPro" id="IPR036249">
    <property type="entry name" value="Thioredoxin-like_sf"/>
</dbReference>
<dbReference type="Pfam" id="PF08534">
    <property type="entry name" value="Redoxin"/>
    <property type="match status" value="1"/>
</dbReference>
<dbReference type="RefSeq" id="WP_120014268.1">
    <property type="nucleotide sequence ID" value="NZ_QZWZ01000007.1"/>
</dbReference>
<dbReference type="GO" id="GO:0034599">
    <property type="term" value="P:cellular response to oxidative stress"/>
    <property type="evidence" value="ECO:0007669"/>
    <property type="project" value="InterPro"/>
</dbReference>
<name>A0A3A5KUE0_9HYPH</name>
<dbReference type="Proteomes" id="UP000272706">
    <property type="component" value="Unassembled WGS sequence"/>
</dbReference>
<evidence type="ECO:0000313" key="8">
    <source>
        <dbReference type="EMBL" id="RJT40055.1"/>
    </source>
</evidence>
<dbReference type="GO" id="GO:0045454">
    <property type="term" value="P:cell redox homeostasis"/>
    <property type="evidence" value="ECO:0007669"/>
    <property type="project" value="TreeGrafter"/>
</dbReference>
<dbReference type="GO" id="GO:0008379">
    <property type="term" value="F:thioredoxin peroxidase activity"/>
    <property type="evidence" value="ECO:0007669"/>
    <property type="project" value="InterPro"/>
</dbReference>
<keyword evidence="9" id="KW-1185">Reference proteome</keyword>
<comment type="similarity">
    <text evidence="6">Belongs to the peroxiredoxin family. Prx5 subfamily.</text>
</comment>
<comment type="function">
    <text evidence="6">Thiol-specific peroxidase that catalyzes the reduction of hydrogen peroxide and organic hydroperoxides to water and alcohols, respectively. Plays a role in cell protection against oxidative stress by detoxifying peroxides.</text>
</comment>
<dbReference type="SUPFAM" id="SSF52833">
    <property type="entry name" value="Thioredoxin-like"/>
    <property type="match status" value="1"/>
</dbReference>
<gene>
    <name evidence="8" type="ORF">D3227_11810</name>
</gene>
<evidence type="ECO:0000313" key="9">
    <source>
        <dbReference type="Proteomes" id="UP000272706"/>
    </source>
</evidence>
<dbReference type="InterPro" id="IPR037944">
    <property type="entry name" value="PRX5-like"/>
</dbReference>
<dbReference type="GO" id="GO:0042744">
    <property type="term" value="P:hydrogen peroxide catabolic process"/>
    <property type="evidence" value="ECO:0007669"/>
    <property type="project" value="TreeGrafter"/>
</dbReference>
<dbReference type="PANTHER" id="PTHR10430:SF16">
    <property type="entry name" value="PEROXIREDOXIN-5, MITOCHONDRIAL"/>
    <property type="match status" value="1"/>
</dbReference>
<sequence>MTISVGDKLPDATFKTMTADGAKPITTAEIFAGKKVVLFGVPGAFTPTCSNNHLPGYLENHDAILARGVDTIAVVSVNDVHVMGAWARFTGGEGKILYLADGNGDFAKSVGLDYASDGMGLRSRRFSMIVDDGKVTAFNVETKPGVDESGAAHILGQL</sequence>
<evidence type="ECO:0000256" key="1">
    <source>
        <dbReference type="ARBA" id="ARBA00022559"/>
    </source>
</evidence>
<dbReference type="CDD" id="cd03013">
    <property type="entry name" value="PRX5_like"/>
    <property type="match status" value="1"/>
</dbReference>
<dbReference type="Gene3D" id="3.40.30.10">
    <property type="entry name" value="Glutaredoxin"/>
    <property type="match status" value="1"/>
</dbReference>
<accession>A0A3A5KUE0</accession>
<dbReference type="AlphaFoldDB" id="A0A3A5KUE0"/>
<evidence type="ECO:0000259" key="7">
    <source>
        <dbReference type="PROSITE" id="PS51352"/>
    </source>
</evidence>
<evidence type="ECO:0000256" key="4">
    <source>
        <dbReference type="ARBA" id="ARBA00023284"/>
    </source>
</evidence>
<dbReference type="OrthoDB" id="9800621at2"/>
<keyword evidence="4 6" id="KW-0676">Redox-active center</keyword>
<dbReference type="PANTHER" id="PTHR10430">
    <property type="entry name" value="PEROXIREDOXIN"/>
    <property type="match status" value="1"/>
</dbReference>
<feature type="active site" description="Cysteine sulfenic acid (-SOH) intermediate" evidence="5">
    <location>
        <position position="49"/>
    </location>
</feature>
<keyword evidence="3 6" id="KW-0560">Oxidoreductase</keyword>
<dbReference type="InterPro" id="IPR013740">
    <property type="entry name" value="Redoxin"/>
</dbReference>
<dbReference type="EMBL" id="QZWZ01000007">
    <property type="protein sequence ID" value="RJT40055.1"/>
    <property type="molecule type" value="Genomic_DNA"/>
</dbReference>
<evidence type="ECO:0000256" key="2">
    <source>
        <dbReference type="ARBA" id="ARBA00022862"/>
    </source>
</evidence>
<comment type="catalytic activity">
    <reaction evidence="6">
        <text>a hydroperoxide + 2 glutathione = an alcohol + glutathione disulfide + H2O</text>
        <dbReference type="Rhea" id="RHEA:62632"/>
        <dbReference type="ChEBI" id="CHEBI:15377"/>
        <dbReference type="ChEBI" id="CHEBI:30879"/>
        <dbReference type="ChEBI" id="CHEBI:35924"/>
        <dbReference type="ChEBI" id="CHEBI:57925"/>
        <dbReference type="ChEBI" id="CHEBI:58297"/>
        <dbReference type="EC" id="1.11.1.27"/>
    </reaction>
</comment>